<feature type="compositionally biased region" description="Low complexity" evidence="1">
    <location>
        <begin position="224"/>
        <end position="238"/>
    </location>
</feature>
<dbReference type="EMBL" id="RJKE01000001">
    <property type="protein sequence ID" value="ROO86296.1"/>
    <property type="molecule type" value="Genomic_DNA"/>
</dbReference>
<gene>
    <name evidence="2" type="ORF">EDD29_3859</name>
</gene>
<keyword evidence="3" id="KW-1185">Reference proteome</keyword>
<feature type="compositionally biased region" description="Gly residues" evidence="1">
    <location>
        <begin position="93"/>
        <end position="104"/>
    </location>
</feature>
<evidence type="ECO:0000313" key="3">
    <source>
        <dbReference type="Proteomes" id="UP000272400"/>
    </source>
</evidence>
<feature type="region of interest" description="Disordered" evidence="1">
    <location>
        <begin position="29"/>
        <end position="137"/>
    </location>
</feature>
<dbReference type="AlphaFoldDB" id="A0A3N1CYI1"/>
<name>A0A3N1CYI1_9ACTN</name>
<protein>
    <submittedName>
        <fullName evidence="2">Uncharacterized protein</fullName>
    </submittedName>
</protein>
<feature type="compositionally biased region" description="Low complexity" evidence="1">
    <location>
        <begin position="105"/>
        <end position="114"/>
    </location>
</feature>
<sequence length="279" mass="29331">MSPPALLPGPSDAVDKDRLDQAAARVIRRGRRNRAWGFRPDHVSPTPKEAHDRAPGTPRPQLTDLSDGPEPGILPPALLPDASDTAGMRRLDPGGGQVRGGRGVGSASSGRQVADLGFEGKRDRGLETSGRPSRPHRLRLGAGIPGHAASAPWAINCSFELGIPPRHPSRAGPIAVGHRGRIRPGPRSRTRGWEARSWRARQGGPTYGADPASIRTGSGRRPGKPAARACAGAFPAGRLPGQRGSQPPEGPVRATRRRCGRGGVRSGRAWRSRGCPGGP</sequence>
<reference evidence="2 3" key="1">
    <citation type="submission" date="2018-11" db="EMBL/GenBank/DDBJ databases">
        <title>Sequencing the genomes of 1000 actinobacteria strains.</title>
        <authorList>
            <person name="Klenk H.-P."/>
        </authorList>
    </citation>
    <scope>NUCLEOTIDE SEQUENCE [LARGE SCALE GENOMIC DNA]</scope>
    <source>
        <strain evidence="2 3">DSM 44254</strain>
    </source>
</reference>
<accession>A0A3N1CYI1</accession>
<evidence type="ECO:0000313" key="2">
    <source>
        <dbReference type="EMBL" id="ROO86296.1"/>
    </source>
</evidence>
<organism evidence="2 3">
    <name type="scientific">Actinocorallia herbida</name>
    <dbReference type="NCBI Taxonomy" id="58109"/>
    <lineage>
        <taxon>Bacteria</taxon>
        <taxon>Bacillati</taxon>
        <taxon>Actinomycetota</taxon>
        <taxon>Actinomycetes</taxon>
        <taxon>Streptosporangiales</taxon>
        <taxon>Thermomonosporaceae</taxon>
        <taxon>Actinocorallia</taxon>
    </lineage>
</organism>
<comment type="caution">
    <text evidence="2">The sequence shown here is derived from an EMBL/GenBank/DDBJ whole genome shotgun (WGS) entry which is preliminary data.</text>
</comment>
<evidence type="ECO:0000256" key="1">
    <source>
        <dbReference type="SAM" id="MobiDB-lite"/>
    </source>
</evidence>
<feature type="compositionally biased region" description="Basic residues" evidence="1">
    <location>
        <begin position="178"/>
        <end position="190"/>
    </location>
</feature>
<proteinExistence type="predicted"/>
<feature type="region of interest" description="Disordered" evidence="1">
    <location>
        <begin position="170"/>
        <end position="279"/>
    </location>
</feature>
<dbReference type="Proteomes" id="UP000272400">
    <property type="component" value="Unassembled WGS sequence"/>
</dbReference>